<reference evidence="1 2" key="1">
    <citation type="submission" date="2018-08" db="EMBL/GenBank/DDBJ databases">
        <title>Microbispora. triticiradicis sp. nov., a novel actinomycete isolated from the root of wheat (Triticum aestivum L.)).</title>
        <authorList>
            <person name="Han C."/>
        </authorList>
    </citation>
    <scope>NUCLEOTIDE SEQUENCE [LARGE SCALE GENOMIC DNA]</scope>
    <source>
        <strain evidence="1 2">NEAU-HRDPA2-9</strain>
    </source>
</reference>
<protein>
    <recommendedName>
        <fullName evidence="3">Type II toxin-antitoxin system RelE/ParE family toxin</fullName>
    </recommendedName>
</protein>
<organism evidence="1 2">
    <name type="scientific">Microbispora triticiradicis</name>
    <dbReference type="NCBI Taxonomy" id="2200763"/>
    <lineage>
        <taxon>Bacteria</taxon>
        <taxon>Bacillati</taxon>
        <taxon>Actinomycetota</taxon>
        <taxon>Actinomycetes</taxon>
        <taxon>Streptosporangiales</taxon>
        <taxon>Streptosporangiaceae</taxon>
        <taxon>Microbispora</taxon>
    </lineage>
</organism>
<accession>A0ABX9LI58</accession>
<evidence type="ECO:0000313" key="1">
    <source>
        <dbReference type="EMBL" id="RGA03652.1"/>
    </source>
</evidence>
<sequence>MKYRINYHASASSLIPGLPEEAFRALIDTLLKVGDDPWEMGIPEPVDPQCRQAVFGGVGLVFYYVDDDAQMVTVYDIAWAG</sequence>
<dbReference type="Proteomes" id="UP000262538">
    <property type="component" value="Unassembled WGS sequence"/>
</dbReference>
<gene>
    <name evidence="1" type="ORF">DI270_017320</name>
</gene>
<comment type="caution">
    <text evidence="1">The sequence shown here is derived from an EMBL/GenBank/DDBJ whole genome shotgun (WGS) entry which is preliminary data.</text>
</comment>
<keyword evidence="2" id="KW-1185">Reference proteome</keyword>
<dbReference type="RefSeq" id="WP_111700943.1">
    <property type="nucleotide sequence ID" value="NZ_QFZU02000072.1"/>
</dbReference>
<name>A0ABX9LI58_9ACTN</name>
<evidence type="ECO:0000313" key="2">
    <source>
        <dbReference type="Proteomes" id="UP000262538"/>
    </source>
</evidence>
<evidence type="ECO:0008006" key="3">
    <source>
        <dbReference type="Google" id="ProtNLM"/>
    </source>
</evidence>
<dbReference type="EMBL" id="QFZU02000072">
    <property type="protein sequence ID" value="RGA03652.1"/>
    <property type="molecule type" value="Genomic_DNA"/>
</dbReference>
<proteinExistence type="predicted"/>